<name>A0ABP9NJ24_9PSEU</name>
<dbReference type="PANTHER" id="PTHR10543">
    <property type="entry name" value="BETA-CAROTENE DIOXYGENASE"/>
    <property type="match status" value="1"/>
</dbReference>
<evidence type="ECO:0000256" key="4">
    <source>
        <dbReference type="ARBA" id="ARBA00023004"/>
    </source>
</evidence>
<evidence type="ECO:0000256" key="5">
    <source>
        <dbReference type="RuleBase" id="RU364048"/>
    </source>
</evidence>
<evidence type="ECO:0000313" key="7">
    <source>
        <dbReference type="Proteomes" id="UP001500804"/>
    </source>
</evidence>
<keyword evidence="5" id="KW-0223">Dioxygenase</keyword>
<protein>
    <recommendedName>
        <fullName evidence="5">Dioxygenase</fullName>
        <ecNumber evidence="5">1.13.11.-</ecNumber>
    </recommendedName>
</protein>
<keyword evidence="2 5" id="KW-0479">Metal-binding</keyword>
<gene>
    <name evidence="6" type="ORF">GCM10023320_32990</name>
</gene>
<dbReference type="EC" id="1.13.11.-" evidence="5"/>
<proteinExistence type="inferred from homology"/>
<keyword evidence="3 5" id="KW-0560">Oxidoreductase</keyword>
<keyword evidence="4 5" id="KW-0408">Iron</keyword>
<evidence type="ECO:0000256" key="1">
    <source>
        <dbReference type="ARBA" id="ARBA00006787"/>
    </source>
</evidence>
<comment type="similarity">
    <text evidence="1 5">Belongs to the carotenoid oxygenase family.</text>
</comment>
<evidence type="ECO:0000313" key="6">
    <source>
        <dbReference type="EMBL" id="GAA5122569.1"/>
    </source>
</evidence>
<reference evidence="7" key="1">
    <citation type="journal article" date="2019" name="Int. J. Syst. Evol. Microbiol.">
        <title>The Global Catalogue of Microorganisms (GCM) 10K type strain sequencing project: providing services to taxonomists for standard genome sequencing and annotation.</title>
        <authorList>
            <consortium name="The Broad Institute Genomics Platform"/>
            <consortium name="The Broad Institute Genome Sequencing Center for Infectious Disease"/>
            <person name="Wu L."/>
            <person name="Ma J."/>
        </authorList>
    </citation>
    <scope>NUCLEOTIDE SEQUENCE [LARGE SCALE GENOMIC DNA]</scope>
    <source>
        <strain evidence="7">JCM 18302</strain>
    </source>
</reference>
<comment type="cofactor">
    <cofactor evidence="5">
        <name>Fe(2+)</name>
        <dbReference type="ChEBI" id="CHEBI:29033"/>
    </cofactor>
    <text evidence="5">Binds 1 Fe(2+) ion per subunit.</text>
</comment>
<comment type="caution">
    <text evidence="6">The sequence shown here is derived from an EMBL/GenBank/DDBJ whole genome shotgun (WGS) entry which is preliminary data.</text>
</comment>
<dbReference type="InterPro" id="IPR004294">
    <property type="entry name" value="Carotenoid_Oase"/>
</dbReference>
<sequence>MTSTPPLHVAGHLAPVADEIDAVDLPVEGALPPGLVGRYLRNGPNPLPGEPSSHWFTGHGMVHGVRLREGRAEWYRNRWVRTRALAGESMLQADGTVDRAVGHANTHVIEHAGRIMALVESSFPHVLTPELDTVGPCDFGGRLTTAMTAHPKTDPVTGELHLFGYGMRPPFLTYHRLSAEGELVRSSEIEVPGATMMHDFAITDRHALFLDLPMTFQLGRLATGMPFGWDDGYGARIGVMPLDDPGTVRWFEVEPSYVFHVGNAHTDAAGRVVLDAVRYGAADAVAMWDGLGTDPAGLASGAAATGSARLHRWVLDPSTGGVTETALDDRAVEFPTVDDERVGREARYRYAVADSHGRAGIVKFDAERGTRAEHDLGTDTVAGEAVFVPSGAPGRAEDDGWLLSITTRRDGSASRLLVLDATDVAGPPVAAVQLPRGVPSGFHGSWIDDADLEPR</sequence>
<keyword evidence="7" id="KW-1185">Reference proteome</keyword>
<dbReference type="Proteomes" id="UP001500804">
    <property type="component" value="Unassembled WGS sequence"/>
</dbReference>
<evidence type="ECO:0000256" key="3">
    <source>
        <dbReference type="ARBA" id="ARBA00023002"/>
    </source>
</evidence>
<dbReference type="EMBL" id="BAABJO010000011">
    <property type="protein sequence ID" value="GAA5122569.1"/>
    <property type="molecule type" value="Genomic_DNA"/>
</dbReference>
<dbReference type="Pfam" id="PF03055">
    <property type="entry name" value="RPE65"/>
    <property type="match status" value="1"/>
</dbReference>
<dbReference type="PANTHER" id="PTHR10543:SF89">
    <property type="entry name" value="CAROTENOID 9,10(9',10')-CLEAVAGE DIOXYGENASE 1"/>
    <property type="match status" value="1"/>
</dbReference>
<organism evidence="6 7">
    <name type="scientific">Pseudonocardia adelaidensis</name>
    <dbReference type="NCBI Taxonomy" id="648754"/>
    <lineage>
        <taxon>Bacteria</taxon>
        <taxon>Bacillati</taxon>
        <taxon>Actinomycetota</taxon>
        <taxon>Actinomycetes</taxon>
        <taxon>Pseudonocardiales</taxon>
        <taxon>Pseudonocardiaceae</taxon>
        <taxon>Pseudonocardia</taxon>
    </lineage>
</organism>
<evidence type="ECO:0000256" key="2">
    <source>
        <dbReference type="ARBA" id="ARBA00022723"/>
    </source>
</evidence>
<dbReference type="RefSeq" id="WP_345605972.1">
    <property type="nucleotide sequence ID" value="NZ_BAABJO010000011.1"/>
</dbReference>
<accession>A0ABP9NJ24</accession>